<proteinExistence type="predicted"/>
<evidence type="ECO:0000313" key="2">
    <source>
        <dbReference type="Proteomes" id="UP000287651"/>
    </source>
</evidence>
<reference evidence="1 2" key="1">
    <citation type="journal article" date="2014" name="Agronomy (Basel)">
        <title>A Draft Genome Sequence for Ensete ventricosum, the Drought-Tolerant Tree Against Hunger.</title>
        <authorList>
            <person name="Harrison J."/>
            <person name="Moore K.A."/>
            <person name="Paszkiewicz K."/>
            <person name="Jones T."/>
            <person name="Grant M."/>
            <person name="Ambacheew D."/>
            <person name="Muzemil S."/>
            <person name="Studholme D.J."/>
        </authorList>
    </citation>
    <scope>NUCLEOTIDE SEQUENCE [LARGE SCALE GENOMIC DNA]</scope>
</reference>
<accession>A0A426Z3U0</accession>
<gene>
    <name evidence="1" type="ORF">B296_00015077</name>
</gene>
<comment type="caution">
    <text evidence="1">The sequence shown here is derived from an EMBL/GenBank/DDBJ whole genome shotgun (WGS) entry which is preliminary data.</text>
</comment>
<dbReference type="EMBL" id="AMZH03008585">
    <property type="protein sequence ID" value="RRT58628.1"/>
    <property type="molecule type" value="Genomic_DNA"/>
</dbReference>
<dbReference type="Proteomes" id="UP000287651">
    <property type="component" value="Unassembled WGS sequence"/>
</dbReference>
<organism evidence="1 2">
    <name type="scientific">Ensete ventricosum</name>
    <name type="common">Abyssinian banana</name>
    <name type="synonym">Musa ensete</name>
    <dbReference type="NCBI Taxonomy" id="4639"/>
    <lineage>
        <taxon>Eukaryota</taxon>
        <taxon>Viridiplantae</taxon>
        <taxon>Streptophyta</taxon>
        <taxon>Embryophyta</taxon>
        <taxon>Tracheophyta</taxon>
        <taxon>Spermatophyta</taxon>
        <taxon>Magnoliopsida</taxon>
        <taxon>Liliopsida</taxon>
        <taxon>Zingiberales</taxon>
        <taxon>Musaceae</taxon>
        <taxon>Ensete</taxon>
    </lineage>
</organism>
<sequence length="69" mass="7170">MGNRFLCHRPWAWLVPAGATPTARPQGAVARCKVARGSPPAKATACKGGRWQERSLVGAVPAQGGVAHP</sequence>
<dbReference type="AlphaFoldDB" id="A0A426Z3U0"/>
<protein>
    <submittedName>
        <fullName evidence="1">Uncharacterized protein</fullName>
    </submittedName>
</protein>
<evidence type="ECO:0000313" key="1">
    <source>
        <dbReference type="EMBL" id="RRT58628.1"/>
    </source>
</evidence>
<name>A0A426Z3U0_ENSVE</name>